<name>A0A9D4W3S5_PEA</name>
<dbReference type="Proteomes" id="UP001058974">
    <property type="component" value="Chromosome 6"/>
</dbReference>
<evidence type="ECO:0000313" key="1">
    <source>
        <dbReference type="EMBL" id="KAI5394781.1"/>
    </source>
</evidence>
<dbReference type="Gramene" id="Psat06G0141000-T1">
    <property type="protein sequence ID" value="KAI5394781.1"/>
    <property type="gene ID" value="KIW84_061410"/>
</dbReference>
<dbReference type="Pfam" id="PF14299">
    <property type="entry name" value="PP2"/>
    <property type="match status" value="1"/>
</dbReference>
<reference evidence="1 2" key="1">
    <citation type="journal article" date="2022" name="Nat. Genet.">
        <title>Improved pea reference genome and pan-genome highlight genomic features and evolutionary characteristics.</title>
        <authorList>
            <person name="Yang T."/>
            <person name="Liu R."/>
            <person name="Luo Y."/>
            <person name="Hu S."/>
            <person name="Wang D."/>
            <person name="Wang C."/>
            <person name="Pandey M.K."/>
            <person name="Ge S."/>
            <person name="Xu Q."/>
            <person name="Li N."/>
            <person name="Li G."/>
            <person name="Huang Y."/>
            <person name="Saxena R.K."/>
            <person name="Ji Y."/>
            <person name="Li M."/>
            <person name="Yan X."/>
            <person name="He Y."/>
            <person name="Liu Y."/>
            <person name="Wang X."/>
            <person name="Xiang C."/>
            <person name="Varshney R.K."/>
            <person name="Ding H."/>
            <person name="Gao S."/>
            <person name="Zong X."/>
        </authorList>
    </citation>
    <scope>NUCLEOTIDE SEQUENCE [LARGE SCALE GENOMIC DNA]</scope>
    <source>
        <strain evidence="1 2">cv. Zhongwan 6</strain>
    </source>
</reference>
<dbReference type="Gramene" id="Psat6g052000.1">
    <property type="protein sequence ID" value="Psat6g052000.1.cds"/>
    <property type="gene ID" value="Psat6g052000"/>
</dbReference>
<keyword evidence="2" id="KW-1185">Reference proteome</keyword>
<dbReference type="AlphaFoldDB" id="A0A9D4W3S5"/>
<proteinExistence type="predicted"/>
<dbReference type="InterPro" id="IPR025886">
    <property type="entry name" value="PP2-like"/>
</dbReference>
<accession>A0A9D4W3S5</accession>
<organism evidence="1 2">
    <name type="scientific">Pisum sativum</name>
    <name type="common">Garden pea</name>
    <name type="synonym">Lathyrus oleraceus</name>
    <dbReference type="NCBI Taxonomy" id="3888"/>
    <lineage>
        <taxon>Eukaryota</taxon>
        <taxon>Viridiplantae</taxon>
        <taxon>Streptophyta</taxon>
        <taxon>Embryophyta</taxon>
        <taxon>Tracheophyta</taxon>
        <taxon>Spermatophyta</taxon>
        <taxon>Magnoliopsida</taxon>
        <taxon>eudicotyledons</taxon>
        <taxon>Gunneridae</taxon>
        <taxon>Pentapetalae</taxon>
        <taxon>rosids</taxon>
        <taxon>fabids</taxon>
        <taxon>Fabales</taxon>
        <taxon>Fabaceae</taxon>
        <taxon>Papilionoideae</taxon>
        <taxon>50 kb inversion clade</taxon>
        <taxon>NPAAA clade</taxon>
        <taxon>Hologalegina</taxon>
        <taxon>IRL clade</taxon>
        <taxon>Fabeae</taxon>
        <taxon>Lathyrus</taxon>
    </lineage>
</organism>
<protein>
    <submittedName>
        <fullName evidence="1">Uncharacterized protein</fullName>
    </submittedName>
</protein>
<sequence>MPKGVSCFPPHISTAFGLFLKSLVEWTYSRPDSRFLETAKLNVVKLQIRGEVNMITLSPNTWYEVYLVFKKTDAWEVNMIT</sequence>
<comment type="caution">
    <text evidence="1">The sequence shown here is derived from an EMBL/GenBank/DDBJ whole genome shotgun (WGS) entry which is preliminary data.</text>
</comment>
<dbReference type="EMBL" id="JAMSHJ010000006">
    <property type="protein sequence ID" value="KAI5394781.1"/>
    <property type="molecule type" value="Genomic_DNA"/>
</dbReference>
<evidence type="ECO:0000313" key="2">
    <source>
        <dbReference type="Proteomes" id="UP001058974"/>
    </source>
</evidence>
<gene>
    <name evidence="1" type="ORF">KIW84_061410</name>
</gene>